<dbReference type="EMBL" id="JACHMH010000001">
    <property type="protein sequence ID" value="MBB4678129.1"/>
    <property type="molecule type" value="Genomic_DNA"/>
</dbReference>
<evidence type="ECO:0000256" key="4">
    <source>
        <dbReference type="ARBA" id="ARBA00022827"/>
    </source>
</evidence>
<sequence length="539" mass="59103">MNGLSRRTLLSRAAVLGGTALVVPPFAATIAGADEGPARPANALTVPRGDHRHAALSRGQNMRWVSNPDVVRLPVTTTEVVNAVGEAVRTGKRLSVRSGGHCYEGFVDHPEVQVIIDMSCMDAVRFDTARGAFEVEAGALLGDVYGTLLRRWGVTLPGGSCHTVGVGGHVTGGGYGQLGRQHGLIVDYVQAVEVVVVDQAGVAKAVIATREANDPNRELWWAHTGGGGGSFGVVTRFWFRDPGATGSDPTKLLPAPPAEVWIHRVEWPWDNLTEPRFTRLLRNFGQWHERNSAVNSPYAKLFSRLELSTKATAPNHLIVQMDATAPDSERLLDAFVAAIGEGVGVTPQVTDKRKLPWLQSTGWQGLWVHTPTDRYKYKSSYHRKGFTDPQIAALYKALTATTYTHLGFAVSIASYGGKINTVPAEATAEPHRDSVLKLLWGTAWAEAADDKRNLQWHQEFYQQVYADTGGVPVLNEVTDGCFINYADIDISDPAWNRSTVPWTELYFKGSYRRLQLAKAKWDPRNVFRHAQSIRLPGTR</sequence>
<keyword evidence="9" id="KW-1185">Reference proteome</keyword>
<evidence type="ECO:0000256" key="2">
    <source>
        <dbReference type="ARBA" id="ARBA00005466"/>
    </source>
</evidence>
<dbReference type="InterPro" id="IPR006311">
    <property type="entry name" value="TAT_signal"/>
</dbReference>
<keyword evidence="6" id="KW-0732">Signal</keyword>
<dbReference type="InterPro" id="IPR016166">
    <property type="entry name" value="FAD-bd_PCMH"/>
</dbReference>
<dbReference type="InterPro" id="IPR050416">
    <property type="entry name" value="FAD-linked_Oxidoreductase"/>
</dbReference>
<dbReference type="PANTHER" id="PTHR42973">
    <property type="entry name" value="BINDING OXIDOREDUCTASE, PUTATIVE (AFU_ORTHOLOGUE AFUA_1G17690)-RELATED"/>
    <property type="match status" value="1"/>
</dbReference>
<evidence type="ECO:0000313" key="9">
    <source>
        <dbReference type="Proteomes" id="UP000533598"/>
    </source>
</evidence>
<dbReference type="InterPro" id="IPR012951">
    <property type="entry name" value="BBE"/>
</dbReference>
<dbReference type="Pfam" id="PF01565">
    <property type="entry name" value="FAD_binding_4"/>
    <property type="match status" value="1"/>
</dbReference>
<evidence type="ECO:0000256" key="1">
    <source>
        <dbReference type="ARBA" id="ARBA00001974"/>
    </source>
</evidence>
<accession>A0A7W7FWP2</accession>
<name>A0A7W7FWP2_9PSEU</name>
<dbReference type="AlphaFoldDB" id="A0A7W7FWP2"/>
<feature type="signal peptide" evidence="6">
    <location>
        <begin position="1"/>
        <end position="27"/>
    </location>
</feature>
<evidence type="ECO:0000256" key="6">
    <source>
        <dbReference type="SAM" id="SignalP"/>
    </source>
</evidence>
<dbReference type="SUPFAM" id="SSF56176">
    <property type="entry name" value="FAD-binding/transporter-associated domain-like"/>
    <property type="match status" value="1"/>
</dbReference>
<dbReference type="InterPro" id="IPR016169">
    <property type="entry name" value="FAD-bd_PCMH_sub2"/>
</dbReference>
<evidence type="ECO:0000256" key="3">
    <source>
        <dbReference type="ARBA" id="ARBA00022630"/>
    </source>
</evidence>
<dbReference type="Pfam" id="PF08031">
    <property type="entry name" value="BBE"/>
    <property type="match status" value="1"/>
</dbReference>
<keyword evidence="5" id="KW-0560">Oxidoreductase</keyword>
<feature type="chain" id="PRO_5038604661" evidence="6">
    <location>
        <begin position="28"/>
        <end position="539"/>
    </location>
</feature>
<keyword evidence="3" id="KW-0285">Flavoprotein</keyword>
<organism evidence="8 9">
    <name type="scientific">Crossiella cryophila</name>
    <dbReference type="NCBI Taxonomy" id="43355"/>
    <lineage>
        <taxon>Bacteria</taxon>
        <taxon>Bacillati</taxon>
        <taxon>Actinomycetota</taxon>
        <taxon>Actinomycetes</taxon>
        <taxon>Pseudonocardiales</taxon>
        <taxon>Pseudonocardiaceae</taxon>
        <taxon>Crossiella</taxon>
    </lineage>
</organism>
<dbReference type="PANTHER" id="PTHR42973:SF39">
    <property type="entry name" value="FAD-BINDING PCMH-TYPE DOMAIN-CONTAINING PROTEIN"/>
    <property type="match status" value="1"/>
</dbReference>
<proteinExistence type="inferred from homology"/>
<dbReference type="InterPro" id="IPR036318">
    <property type="entry name" value="FAD-bd_PCMH-like_sf"/>
</dbReference>
<comment type="caution">
    <text evidence="8">The sequence shown here is derived from an EMBL/GenBank/DDBJ whole genome shotgun (WGS) entry which is preliminary data.</text>
</comment>
<evidence type="ECO:0000256" key="5">
    <source>
        <dbReference type="ARBA" id="ARBA00023002"/>
    </source>
</evidence>
<dbReference type="InterPro" id="IPR006093">
    <property type="entry name" value="Oxy_OxRdtase_FAD_BS"/>
</dbReference>
<dbReference type="PROSITE" id="PS00862">
    <property type="entry name" value="OX2_COVAL_FAD"/>
    <property type="match status" value="1"/>
</dbReference>
<comment type="cofactor">
    <cofactor evidence="1">
        <name>FAD</name>
        <dbReference type="ChEBI" id="CHEBI:57692"/>
    </cofactor>
</comment>
<reference evidence="8 9" key="1">
    <citation type="submission" date="2020-08" db="EMBL/GenBank/DDBJ databases">
        <title>Sequencing the genomes of 1000 actinobacteria strains.</title>
        <authorList>
            <person name="Klenk H.-P."/>
        </authorList>
    </citation>
    <scope>NUCLEOTIDE SEQUENCE [LARGE SCALE GENOMIC DNA]</scope>
    <source>
        <strain evidence="8 9">DSM 44230</strain>
    </source>
</reference>
<comment type="similarity">
    <text evidence="2">Belongs to the oxygen-dependent FAD-linked oxidoreductase family.</text>
</comment>
<dbReference type="Proteomes" id="UP000533598">
    <property type="component" value="Unassembled WGS sequence"/>
</dbReference>
<dbReference type="GO" id="GO:0071949">
    <property type="term" value="F:FAD binding"/>
    <property type="evidence" value="ECO:0007669"/>
    <property type="project" value="InterPro"/>
</dbReference>
<dbReference type="PROSITE" id="PS51387">
    <property type="entry name" value="FAD_PCMH"/>
    <property type="match status" value="1"/>
</dbReference>
<dbReference type="Gene3D" id="3.30.465.10">
    <property type="match status" value="1"/>
</dbReference>
<dbReference type="Gene3D" id="3.40.462.20">
    <property type="match status" value="1"/>
</dbReference>
<feature type="domain" description="FAD-binding PCMH-type" evidence="7">
    <location>
        <begin position="57"/>
        <end position="244"/>
    </location>
</feature>
<dbReference type="InterPro" id="IPR006094">
    <property type="entry name" value="Oxid_FAD_bind_N"/>
</dbReference>
<protein>
    <submittedName>
        <fullName evidence="8">FAD/FMN-containing dehydrogenase</fullName>
    </submittedName>
</protein>
<dbReference type="RefSeq" id="WP_185003995.1">
    <property type="nucleotide sequence ID" value="NZ_BAAAUI010000041.1"/>
</dbReference>
<evidence type="ECO:0000259" key="7">
    <source>
        <dbReference type="PROSITE" id="PS51387"/>
    </source>
</evidence>
<dbReference type="GO" id="GO:0016491">
    <property type="term" value="F:oxidoreductase activity"/>
    <property type="evidence" value="ECO:0007669"/>
    <property type="project" value="UniProtKB-KW"/>
</dbReference>
<dbReference type="PROSITE" id="PS51318">
    <property type="entry name" value="TAT"/>
    <property type="match status" value="1"/>
</dbReference>
<evidence type="ECO:0000313" key="8">
    <source>
        <dbReference type="EMBL" id="MBB4678129.1"/>
    </source>
</evidence>
<keyword evidence="4" id="KW-0274">FAD</keyword>
<gene>
    <name evidence="8" type="ORF">HNR67_004247</name>
</gene>